<dbReference type="AlphaFoldDB" id="A0A0E9TZ12"/>
<feature type="chain" id="PRO_5002433280" evidence="1">
    <location>
        <begin position="20"/>
        <end position="34"/>
    </location>
</feature>
<organism evidence="2">
    <name type="scientific">Anguilla anguilla</name>
    <name type="common">European freshwater eel</name>
    <name type="synonym">Muraena anguilla</name>
    <dbReference type="NCBI Taxonomy" id="7936"/>
    <lineage>
        <taxon>Eukaryota</taxon>
        <taxon>Metazoa</taxon>
        <taxon>Chordata</taxon>
        <taxon>Craniata</taxon>
        <taxon>Vertebrata</taxon>
        <taxon>Euteleostomi</taxon>
        <taxon>Actinopterygii</taxon>
        <taxon>Neopterygii</taxon>
        <taxon>Teleostei</taxon>
        <taxon>Anguilliformes</taxon>
        <taxon>Anguillidae</taxon>
        <taxon>Anguilla</taxon>
    </lineage>
</organism>
<keyword evidence="1" id="KW-0732">Signal</keyword>
<name>A0A0E9TZ12_ANGAN</name>
<feature type="signal peptide" evidence="1">
    <location>
        <begin position="1"/>
        <end position="19"/>
    </location>
</feature>
<dbReference type="EMBL" id="GBXM01049821">
    <property type="protein sequence ID" value="JAH58756.1"/>
    <property type="molecule type" value="Transcribed_RNA"/>
</dbReference>
<sequence length="34" mass="3926">MTCFCLILCLLLCYAAVQSPHWGSIKCRYSILKF</sequence>
<evidence type="ECO:0000256" key="1">
    <source>
        <dbReference type="SAM" id="SignalP"/>
    </source>
</evidence>
<reference evidence="2" key="2">
    <citation type="journal article" date="2015" name="Fish Shellfish Immunol.">
        <title>Early steps in the European eel (Anguilla anguilla)-Vibrio vulnificus interaction in the gills: Role of the RtxA13 toxin.</title>
        <authorList>
            <person name="Callol A."/>
            <person name="Pajuelo D."/>
            <person name="Ebbesson L."/>
            <person name="Teles M."/>
            <person name="MacKenzie S."/>
            <person name="Amaro C."/>
        </authorList>
    </citation>
    <scope>NUCLEOTIDE SEQUENCE</scope>
</reference>
<accession>A0A0E9TZ12</accession>
<reference evidence="2" key="1">
    <citation type="submission" date="2014-11" db="EMBL/GenBank/DDBJ databases">
        <authorList>
            <person name="Amaro Gonzalez C."/>
        </authorList>
    </citation>
    <scope>NUCLEOTIDE SEQUENCE</scope>
</reference>
<protein>
    <submittedName>
        <fullName evidence="2">Uncharacterized protein</fullName>
    </submittedName>
</protein>
<proteinExistence type="predicted"/>
<evidence type="ECO:0000313" key="2">
    <source>
        <dbReference type="EMBL" id="JAH58756.1"/>
    </source>
</evidence>